<evidence type="ECO:0000259" key="1">
    <source>
        <dbReference type="PROSITE" id="PS51742"/>
    </source>
</evidence>
<dbReference type="PANTHER" id="PTHR34988">
    <property type="entry name" value="PROTEIN, PUTATIVE-RELATED"/>
    <property type="match status" value="1"/>
</dbReference>
<keyword evidence="3" id="KW-1185">Reference proteome</keyword>
<sequence length="136" mass="14330">MPLLPLRLPPGADLREALEEATRQPGVGSAFVVSGIGSLTQARLRFAQADVETVIEGPLEILSLSGSLAENGVHLHMAVSRADGSVLGGHVGHGCAIRTTAEVLLALLPDWQLTRAHDAETGYQELVAMPRPPKRG</sequence>
<dbReference type="InterPro" id="IPR005175">
    <property type="entry name" value="PPC_dom"/>
</dbReference>
<comment type="caution">
    <text evidence="2">The sequence shown here is derived from an EMBL/GenBank/DDBJ whole genome shotgun (WGS) entry which is preliminary data.</text>
</comment>
<dbReference type="GO" id="GO:0003677">
    <property type="term" value="F:DNA binding"/>
    <property type="evidence" value="ECO:0007669"/>
    <property type="project" value="UniProtKB-KW"/>
</dbReference>
<dbReference type="PANTHER" id="PTHR34988:SF1">
    <property type="entry name" value="DNA-BINDING PROTEIN"/>
    <property type="match status" value="1"/>
</dbReference>
<keyword evidence="2" id="KW-0238">DNA-binding</keyword>
<evidence type="ECO:0000313" key="3">
    <source>
        <dbReference type="Proteomes" id="UP001500279"/>
    </source>
</evidence>
<dbReference type="CDD" id="cd11378">
    <property type="entry name" value="DUF296"/>
    <property type="match status" value="1"/>
</dbReference>
<feature type="domain" description="PPC" evidence="1">
    <location>
        <begin position="1"/>
        <end position="129"/>
    </location>
</feature>
<organism evidence="2 3">
    <name type="scientific">Ideonella azotifigens</name>
    <dbReference type="NCBI Taxonomy" id="513160"/>
    <lineage>
        <taxon>Bacteria</taxon>
        <taxon>Pseudomonadati</taxon>
        <taxon>Pseudomonadota</taxon>
        <taxon>Betaproteobacteria</taxon>
        <taxon>Burkholderiales</taxon>
        <taxon>Sphaerotilaceae</taxon>
        <taxon>Ideonella</taxon>
    </lineage>
</organism>
<evidence type="ECO:0000313" key="2">
    <source>
        <dbReference type="EMBL" id="GAA0771275.1"/>
    </source>
</evidence>
<reference evidence="2 3" key="1">
    <citation type="journal article" date="2019" name="Int. J. Syst. Evol. Microbiol.">
        <title>The Global Catalogue of Microorganisms (GCM) 10K type strain sequencing project: providing services to taxonomists for standard genome sequencing and annotation.</title>
        <authorList>
            <consortium name="The Broad Institute Genomics Platform"/>
            <consortium name="The Broad Institute Genome Sequencing Center for Infectious Disease"/>
            <person name="Wu L."/>
            <person name="Ma J."/>
        </authorList>
    </citation>
    <scope>NUCLEOTIDE SEQUENCE [LARGE SCALE GENOMIC DNA]</scope>
    <source>
        <strain evidence="2 3">JCM 15503</strain>
    </source>
</reference>
<dbReference type="PROSITE" id="PS51742">
    <property type="entry name" value="PPC"/>
    <property type="match status" value="1"/>
</dbReference>
<dbReference type="SUPFAM" id="SSF117856">
    <property type="entry name" value="AF0104/ALDC/Ptd012-like"/>
    <property type="match status" value="1"/>
</dbReference>
<dbReference type="Pfam" id="PF03479">
    <property type="entry name" value="PCC"/>
    <property type="match status" value="1"/>
</dbReference>
<dbReference type="RefSeq" id="WP_141286671.1">
    <property type="nucleotide sequence ID" value="NZ_BAAAEW010000052.1"/>
</dbReference>
<protein>
    <submittedName>
        <fullName evidence="2">DNA-binding protein</fullName>
    </submittedName>
</protein>
<name>A0ABN1KMU2_9BURK</name>
<dbReference type="Proteomes" id="UP001500279">
    <property type="component" value="Unassembled WGS sequence"/>
</dbReference>
<accession>A0ABN1KMU2</accession>
<proteinExistence type="predicted"/>
<dbReference type="EMBL" id="BAAAEW010000052">
    <property type="protein sequence ID" value="GAA0771275.1"/>
    <property type="molecule type" value="Genomic_DNA"/>
</dbReference>
<gene>
    <name evidence="2" type="ORF">GCM10009107_63730</name>
</gene>
<dbReference type="Gene3D" id="3.30.1330.80">
    <property type="entry name" value="Hypothetical protein, similar to alpha- acetolactate decarboxylase, domain 2"/>
    <property type="match status" value="1"/>
</dbReference>